<dbReference type="OrthoDB" id="4204653at2"/>
<dbReference type="Pfam" id="PF10824">
    <property type="entry name" value="T7SS_ESX_EspC"/>
    <property type="match status" value="1"/>
</dbReference>
<dbReference type="AlphaFoldDB" id="A0A7K0CN04"/>
<dbReference type="RefSeq" id="WP_153455674.1">
    <property type="nucleotide sequence ID" value="NZ_WEGJ01000025.1"/>
</dbReference>
<dbReference type="GO" id="GO:0009306">
    <property type="term" value="P:protein secretion"/>
    <property type="evidence" value="ECO:0007669"/>
    <property type="project" value="InterPro"/>
</dbReference>
<dbReference type="Proteomes" id="UP000466345">
    <property type="component" value="Unassembled WGS sequence"/>
</dbReference>
<evidence type="ECO:0000313" key="1">
    <source>
        <dbReference type="EMBL" id="MQY14819.1"/>
    </source>
</evidence>
<gene>
    <name evidence="1" type="ORF">SRB5_49950</name>
</gene>
<reference evidence="1 2" key="1">
    <citation type="submission" date="2019-10" db="EMBL/GenBank/DDBJ databases">
        <title>Streptomyces smaragdinus sp. nov. and Streptomyces fabii sp. nov., isolated from the gut of fungus growing-termite Macrotermes natalensis.</title>
        <authorList>
            <person name="Schwitalla J."/>
            <person name="Benndorf R."/>
            <person name="Martin K."/>
            <person name="De Beer W."/>
            <person name="Kaster A.-K."/>
            <person name="Vollmers J."/>
            <person name="Poulsen M."/>
            <person name="Beemelmanns C."/>
        </authorList>
    </citation>
    <scope>NUCLEOTIDE SEQUENCE [LARGE SCALE GENOMIC DNA]</scope>
    <source>
        <strain evidence="1 2">RB5</strain>
    </source>
</reference>
<proteinExistence type="predicted"/>
<name>A0A7K0CN04_9ACTN</name>
<organism evidence="1 2">
    <name type="scientific">Streptomyces smaragdinus</name>
    <dbReference type="NCBI Taxonomy" id="2585196"/>
    <lineage>
        <taxon>Bacteria</taxon>
        <taxon>Bacillati</taxon>
        <taxon>Actinomycetota</taxon>
        <taxon>Actinomycetes</taxon>
        <taxon>Kitasatosporales</taxon>
        <taxon>Streptomycetaceae</taxon>
        <taxon>Streptomyces</taxon>
    </lineage>
</organism>
<sequence length="139" mass="14685">MTSDWAEWNEIKAAAATSRTRLDGVAGEAPPPGAGVRLVVTPQMLRTAADRASEVAASVHRFETAFVPGISKAGTGMKGFASAPAFTALEERWRDQTRRLVGLLASDLAPSLRQSATLLKRGDISAHGDLMRVDPGTQG</sequence>
<accession>A0A7K0CN04</accession>
<dbReference type="InterPro" id="IPR022536">
    <property type="entry name" value="EspC"/>
</dbReference>
<comment type="caution">
    <text evidence="1">The sequence shown here is derived from an EMBL/GenBank/DDBJ whole genome shotgun (WGS) entry which is preliminary data.</text>
</comment>
<protein>
    <submittedName>
        <fullName evidence="1">Uncharacterized protein</fullName>
    </submittedName>
</protein>
<dbReference type="EMBL" id="WEGJ01000025">
    <property type="protein sequence ID" value="MQY14819.1"/>
    <property type="molecule type" value="Genomic_DNA"/>
</dbReference>
<keyword evidence="2" id="KW-1185">Reference proteome</keyword>
<evidence type="ECO:0000313" key="2">
    <source>
        <dbReference type="Proteomes" id="UP000466345"/>
    </source>
</evidence>